<accession>A0ABW2IWF7</accession>
<keyword evidence="3" id="KW-1185">Reference proteome</keyword>
<protein>
    <submittedName>
        <fullName evidence="2">VPA1267 family protein</fullName>
    </submittedName>
</protein>
<comment type="caution">
    <text evidence="2">The sequence shown here is derived from an EMBL/GenBank/DDBJ whole genome shotgun (WGS) entry which is preliminary data.</text>
</comment>
<dbReference type="Proteomes" id="UP001596506">
    <property type="component" value="Unassembled WGS sequence"/>
</dbReference>
<sequence>MNGKQKAQQNIEAFHAWTATQSDEDYKQIIFRGQLNRGEIAKATGVGKSALRQNPEIKRLLESLENELRAREILPPLTPASEHQEGELQLYDAEVSRRARNDQRAARLEQENIELKARVNELESRLARFGELSEALTEMGMMPR</sequence>
<keyword evidence="1" id="KW-0175">Coiled coil</keyword>
<reference evidence="3" key="1">
    <citation type="journal article" date="2019" name="Int. J. Syst. Evol. Microbiol.">
        <title>The Global Catalogue of Microorganisms (GCM) 10K type strain sequencing project: providing services to taxonomists for standard genome sequencing and annotation.</title>
        <authorList>
            <consortium name="The Broad Institute Genomics Platform"/>
            <consortium name="The Broad Institute Genome Sequencing Center for Infectious Disease"/>
            <person name="Wu L."/>
            <person name="Ma J."/>
        </authorList>
    </citation>
    <scope>NUCLEOTIDE SEQUENCE [LARGE SCALE GENOMIC DNA]</scope>
    <source>
        <strain evidence="3">CCUG 60559</strain>
    </source>
</reference>
<feature type="coiled-coil region" evidence="1">
    <location>
        <begin position="98"/>
        <end position="132"/>
    </location>
</feature>
<evidence type="ECO:0000313" key="3">
    <source>
        <dbReference type="Proteomes" id="UP001596506"/>
    </source>
</evidence>
<dbReference type="EMBL" id="JBHTBD010000003">
    <property type="protein sequence ID" value="MFC7295313.1"/>
    <property type="molecule type" value="Genomic_DNA"/>
</dbReference>
<gene>
    <name evidence="2" type="ORF">ACFQQA_11310</name>
</gene>
<dbReference type="InterPro" id="IPR049841">
    <property type="entry name" value="VPA1267-like"/>
</dbReference>
<dbReference type="NCBIfam" id="NF040697">
    <property type="entry name" value="VPA1267_fam"/>
    <property type="match status" value="1"/>
</dbReference>
<evidence type="ECO:0000256" key="1">
    <source>
        <dbReference type="SAM" id="Coils"/>
    </source>
</evidence>
<evidence type="ECO:0000313" key="2">
    <source>
        <dbReference type="EMBL" id="MFC7295313.1"/>
    </source>
</evidence>
<proteinExistence type="predicted"/>
<dbReference type="RefSeq" id="WP_227521110.1">
    <property type="nucleotide sequence ID" value="NZ_NIHD01000011.1"/>
</dbReference>
<name>A0ABW2IWF7_9GAMM</name>
<organism evidence="2 3">
    <name type="scientific">Marinobacter aromaticivorans</name>
    <dbReference type="NCBI Taxonomy" id="1494078"/>
    <lineage>
        <taxon>Bacteria</taxon>
        <taxon>Pseudomonadati</taxon>
        <taxon>Pseudomonadota</taxon>
        <taxon>Gammaproteobacteria</taxon>
        <taxon>Pseudomonadales</taxon>
        <taxon>Marinobacteraceae</taxon>
        <taxon>Marinobacter</taxon>
    </lineage>
</organism>